<comment type="subcellular location">
    <subcellularLocation>
        <location evidence="1">Nucleus</location>
    </subcellularLocation>
</comment>
<feature type="region of interest" description="Disordered" evidence="5">
    <location>
        <begin position="486"/>
        <end position="513"/>
    </location>
</feature>
<keyword evidence="3" id="KW-0539">Nucleus</keyword>
<reference evidence="8" key="2">
    <citation type="submission" date="2008-08" db="EMBL/GenBank/DDBJ databases">
        <authorList>
            <consortium name="Diatom Consortium"/>
            <person name="Grigoriev I."/>
            <person name="Grimwood J."/>
            <person name="Kuo A."/>
            <person name="Otillar R.P."/>
            <person name="Salamov A."/>
            <person name="Detter J.C."/>
            <person name="Lindquist E."/>
            <person name="Shapiro H."/>
            <person name="Lucas S."/>
            <person name="Glavina del Rio T."/>
            <person name="Pitluck S."/>
            <person name="Rokhsar D."/>
            <person name="Bowler C."/>
        </authorList>
    </citation>
    <scope>GENOME REANNOTATION</scope>
    <source>
        <strain evidence="8">CCAP 1055/1</strain>
    </source>
</reference>
<dbReference type="AlphaFoldDB" id="B7FPA0"/>
<evidence type="ECO:0000256" key="4">
    <source>
        <dbReference type="RuleBase" id="RU004020"/>
    </source>
</evidence>
<evidence type="ECO:0000313" key="7">
    <source>
        <dbReference type="EMBL" id="EEC51134.1"/>
    </source>
</evidence>
<dbReference type="PANTHER" id="PTHR10015">
    <property type="entry name" value="HEAT SHOCK TRANSCRIPTION FACTOR"/>
    <property type="match status" value="1"/>
</dbReference>
<dbReference type="GeneID" id="7196114"/>
<keyword evidence="8" id="KW-1185">Reference proteome</keyword>
<dbReference type="PRINTS" id="PR00056">
    <property type="entry name" value="HSFDOMAIN"/>
</dbReference>
<dbReference type="SUPFAM" id="SSF46785">
    <property type="entry name" value="Winged helix' DNA-binding domain"/>
    <property type="match status" value="1"/>
</dbReference>
<evidence type="ECO:0000256" key="1">
    <source>
        <dbReference type="ARBA" id="ARBA00004123"/>
    </source>
</evidence>
<dbReference type="GO" id="GO:0043565">
    <property type="term" value="F:sequence-specific DNA binding"/>
    <property type="evidence" value="ECO:0007669"/>
    <property type="project" value="InterPro"/>
</dbReference>
<proteinExistence type="inferred from homology"/>
<reference evidence="7 8" key="1">
    <citation type="journal article" date="2008" name="Nature">
        <title>The Phaeodactylum genome reveals the evolutionary history of diatom genomes.</title>
        <authorList>
            <person name="Bowler C."/>
            <person name="Allen A.E."/>
            <person name="Badger J.H."/>
            <person name="Grimwood J."/>
            <person name="Jabbari K."/>
            <person name="Kuo A."/>
            <person name="Maheswari U."/>
            <person name="Martens C."/>
            <person name="Maumus F."/>
            <person name="Otillar R.P."/>
            <person name="Rayko E."/>
            <person name="Salamov A."/>
            <person name="Vandepoele K."/>
            <person name="Beszteri B."/>
            <person name="Gruber A."/>
            <person name="Heijde M."/>
            <person name="Katinka M."/>
            <person name="Mock T."/>
            <person name="Valentin K."/>
            <person name="Verret F."/>
            <person name="Berges J.A."/>
            <person name="Brownlee C."/>
            <person name="Cadoret J.P."/>
            <person name="Chiovitti A."/>
            <person name="Choi C.J."/>
            <person name="Coesel S."/>
            <person name="De Martino A."/>
            <person name="Detter J.C."/>
            <person name="Durkin C."/>
            <person name="Falciatore A."/>
            <person name="Fournet J."/>
            <person name="Haruta M."/>
            <person name="Huysman M.J."/>
            <person name="Jenkins B.D."/>
            <person name="Jiroutova K."/>
            <person name="Jorgensen R.E."/>
            <person name="Joubert Y."/>
            <person name="Kaplan A."/>
            <person name="Kroger N."/>
            <person name="Kroth P.G."/>
            <person name="La Roche J."/>
            <person name="Lindquist E."/>
            <person name="Lommer M."/>
            <person name="Martin-Jezequel V."/>
            <person name="Lopez P.J."/>
            <person name="Lucas S."/>
            <person name="Mangogna M."/>
            <person name="McGinnis K."/>
            <person name="Medlin L.K."/>
            <person name="Montsant A."/>
            <person name="Oudot-Le Secq M.P."/>
            <person name="Napoli C."/>
            <person name="Obornik M."/>
            <person name="Parker M.S."/>
            <person name="Petit J.L."/>
            <person name="Porcel B.M."/>
            <person name="Poulsen N."/>
            <person name="Robison M."/>
            <person name="Rychlewski L."/>
            <person name="Rynearson T.A."/>
            <person name="Schmutz J."/>
            <person name="Shapiro H."/>
            <person name="Siaut M."/>
            <person name="Stanley M."/>
            <person name="Sussman M.R."/>
            <person name="Taylor A.R."/>
            <person name="Vardi A."/>
            <person name="von Dassow P."/>
            <person name="Vyverman W."/>
            <person name="Willis A."/>
            <person name="Wyrwicz L.S."/>
            <person name="Rokhsar D.S."/>
            <person name="Weissenbach J."/>
            <person name="Armbrust E.V."/>
            <person name="Green B.R."/>
            <person name="Van de Peer Y."/>
            <person name="Grigoriev I.V."/>
        </authorList>
    </citation>
    <scope>NUCLEOTIDE SEQUENCE [LARGE SCALE GENOMIC DNA]</scope>
    <source>
        <strain evidence="7 8">CCAP 1055/1</strain>
    </source>
</reference>
<dbReference type="PaxDb" id="2850-Phatr31764"/>
<dbReference type="InterPro" id="IPR000232">
    <property type="entry name" value="HSF_DNA-bd"/>
</dbReference>
<dbReference type="eggNOG" id="KOG0627">
    <property type="taxonomic scope" value="Eukaryota"/>
</dbReference>
<sequence>MAPPVPTRHRKVCLEPRKYENTGERFCAAGGEYYSPPHTTRMDCIGPVQPPGYRTYRDSSPYPFPHPTHSTPSGYYNTTPTLVSSCHTRTHTHIQTHTPELRDAAWSEVVRSQSVQSNERMPPPQHLPYSGREYGILPPRMPPRTSSSPCRAGVPTYQSTPVSTMPEHYRGEYHGFTAEERSGYYTGYRRASNALNCPPTKTVVASTSKVTDDGASFTSESWDEQHQLFVRASMKKRRAPSTTSFPSKLHKIISNPLHREFIDWLPHGRAWRILKPKMFEKDVIPKFFRSERYASFMRQVNGWGFKRITEGPDLNSYYHELFLRGLPDICLKMQRVTCKAKPTDGAEFGECPDFYKISMFAPLPDPDLQDEETAAATPKTIVTKDSSTKLYKRPSSPSSLSTMSGSAGLHDDMAMTNAMEPLTPVRSVHSPAPNTSPLPFHASLANSPSLGYNSSNVSLSSFGATHEELMWGTGPFSSLHHRAESLGASGGHVTPPSSRQFYQSTRSESHHEDTSGLSAADLCYLTHQNRVLLHQAKGFRNDNEYQGV</sequence>
<dbReference type="SMART" id="SM00415">
    <property type="entry name" value="HSF"/>
    <property type="match status" value="1"/>
</dbReference>
<dbReference type="GO" id="GO:0003700">
    <property type="term" value="F:DNA-binding transcription factor activity"/>
    <property type="evidence" value="ECO:0007669"/>
    <property type="project" value="InterPro"/>
</dbReference>
<dbReference type="InParanoid" id="B7FPA0"/>
<protein>
    <recommendedName>
        <fullName evidence="6">HSF-type DNA-binding domain-containing protein</fullName>
    </recommendedName>
</protein>
<feature type="region of interest" description="Disordered" evidence="5">
    <location>
        <begin position="142"/>
        <end position="168"/>
    </location>
</feature>
<gene>
    <name evidence="7" type="ORF">PHATRDRAFT_31764</name>
</gene>
<evidence type="ECO:0000256" key="2">
    <source>
        <dbReference type="ARBA" id="ARBA00023125"/>
    </source>
</evidence>
<accession>B7FPA0</accession>
<dbReference type="HOGENOM" id="CLU_497390_0_0_1"/>
<dbReference type="GO" id="GO:0005634">
    <property type="term" value="C:nucleus"/>
    <property type="evidence" value="ECO:0007669"/>
    <property type="project" value="UniProtKB-SubCell"/>
</dbReference>
<organism evidence="7 8">
    <name type="scientific">Phaeodactylum tricornutum (strain CCAP 1055/1)</name>
    <dbReference type="NCBI Taxonomy" id="556484"/>
    <lineage>
        <taxon>Eukaryota</taxon>
        <taxon>Sar</taxon>
        <taxon>Stramenopiles</taxon>
        <taxon>Ochrophyta</taxon>
        <taxon>Bacillariophyta</taxon>
        <taxon>Bacillariophyceae</taxon>
        <taxon>Bacillariophycidae</taxon>
        <taxon>Naviculales</taxon>
        <taxon>Phaeodactylaceae</taxon>
        <taxon>Phaeodactylum</taxon>
    </lineage>
</organism>
<evidence type="ECO:0000313" key="8">
    <source>
        <dbReference type="Proteomes" id="UP000000759"/>
    </source>
</evidence>
<dbReference type="Proteomes" id="UP000000759">
    <property type="component" value="Chromosome 1"/>
</dbReference>
<feature type="compositionally biased region" description="Polar residues" evidence="5">
    <location>
        <begin position="495"/>
        <end position="506"/>
    </location>
</feature>
<dbReference type="OrthoDB" id="60033at2759"/>
<feature type="domain" description="HSF-type DNA-binding" evidence="6">
    <location>
        <begin position="241"/>
        <end position="336"/>
    </location>
</feature>
<dbReference type="InterPro" id="IPR036388">
    <property type="entry name" value="WH-like_DNA-bd_sf"/>
</dbReference>
<keyword evidence="2" id="KW-0238">DNA-binding</keyword>
<dbReference type="RefSeq" id="XP_002176671.1">
    <property type="nucleotide sequence ID" value="XM_002176635.1"/>
</dbReference>
<dbReference type="Gene3D" id="1.10.10.10">
    <property type="entry name" value="Winged helix-like DNA-binding domain superfamily/Winged helix DNA-binding domain"/>
    <property type="match status" value="1"/>
</dbReference>
<dbReference type="Pfam" id="PF00447">
    <property type="entry name" value="HSF_DNA-bind"/>
    <property type="match status" value="1"/>
</dbReference>
<dbReference type="InterPro" id="IPR036390">
    <property type="entry name" value="WH_DNA-bd_sf"/>
</dbReference>
<name>B7FPA0_PHATC</name>
<evidence type="ECO:0000259" key="6">
    <source>
        <dbReference type="SMART" id="SM00415"/>
    </source>
</evidence>
<dbReference type="PANTHER" id="PTHR10015:SF206">
    <property type="entry name" value="HSF-TYPE DNA-BINDING DOMAIN-CONTAINING PROTEIN"/>
    <property type="match status" value="1"/>
</dbReference>
<dbReference type="EMBL" id="CM000605">
    <property type="protein sequence ID" value="EEC51134.1"/>
    <property type="molecule type" value="Genomic_DNA"/>
</dbReference>
<dbReference type="KEGG" id="pti:PHATRDRAFT_31764"/>
<evidence type="ECO:0000256" key="5">
    <source>
        <dbReference type="SAM" id="MobiDB-lite"/>
    </source>
</evidence>
<comment type="similarity">
    <text evidence="4">Belongs to the HSF family.</text>
</comment>
<dbReference type="FunFam" id="1.10.10.10:FF:000479">
    <property type="entry name" value="Predicted protein"/>
    <property type="match status" value="1"/>
</dbReference>
<feature type="region of interest" description="Disordered" evidence="5">
    <location>
        <begin position="386"/>
        <end position="405"/>
    </location>
</feature>
<evidence type="ECO:0000256" key="3">
    <source>
        <dbReference type="ARBA" id="ARBA00023242"/>
    </source>
</evidence>
<feature type="compositionally biased region" description="Low complexity" evidence="5">
    <location>
        <begin position="395"/>
        <end position="405"/>
    </location>
</feature>